<dbReference type="PANTHER" id="PTHR31707">
    <property type="entry name" value="PECTINESTERASE"/>
    <property type="match status" value="1"/>
</dbReference>
<proteinExistence type="predicted"/>
<comment type="pathway">
    <text evidence="1 5">Glycan metabolism; pectin degradation; 2-dehydro-3-deoxy-D-gluconate from pectin: step 1/5.</text>
</comment>
<dbReference type="Pfam" id="PF01095">
    <property type="entry name" value="Pectinesterase"/>
    <property type="match status" value="1"/>
</dbReference>
<evidence type="ECO:0000256" key="5">
    <source>
        <dbReference type="RuleBase" id="RU000589"/>
    </source>
</evidence>
<keyword evidence="2 5" id="KW-0378">Hydrolase</keyword>
<dbReference type="InterPro" id="IPR011050">
    <property type="entry name" value="Pectin_lyase_fold/virulence"/>
</dbReference>
<evidence type="ECO:0000256" key="4">
    <source>
        <dbReference type="PROSITE-ProRule" id="PRU10040"/>
    </source>
</evidence>
<reference evidence="7" key="1">
    <citation type="submission" date="2022-05" db="EMBL/GenBank/DDBJ databases">
        <title>The Musa troglodytarum L. genome provides insights into the mechanism of non-climacteric behaviour and enrichment of carotenoids.</title>
        <authorList>
            <person name="Wang J."/>
        </authorList>
    </citation>
    <scope>NUCLEOTIDE SEQUENCE</scope>
    <source>
        <tissue evidence="7">Leaf</tissue>
    </source>
</reference>
<keyword evidence="8" id="KW-1185">Reference proteome</keyword>
<evidence type="ECO:0000256" key="2">
    <source>
        <dbReference type="ARBA" id="ARBA00022801"/>
    </source>
</evidence>
<keyword evidence="3 5" id="KW-0063">Aspartyl esterase</keyword>
<dbReference type="InterPro" id="IPR018040">
    <property type="entry name" value="Pectinesterase_Tyr_AS"/>
</dbReference>
<sequence>MAYQQTCIDDFPEGELKFKMRAAMDFAMDITSNALAISGKISSFLNLIQATSFSRRLLEAEPSEPGRYVDGNPSWVSHGDRRLLETPATLQFTPNASVAKDGNGNFTTISETVAQVPRKFDSRQMFFGVARYVMYVKEGVYNEYMEVDVHAWNLTMYGDGPDKTIVTGSKNYVDGVRTFKSATFDAVGDGFMAVSMAFENTAGPAKGQAVALRVQAARSIFLHCRMQAYQDTLYAHSHRQFYRNCLISGTIDFIFGDAAAAAAVFQKCFLTMRRPQAHHGTVVFAQSRVRVEESTGFVSQNCSFVAVLAFTGATHPRLPVQRLLHHHHRP</sequence>
<organism evidence="7 8">
    <name type="scientific">Musa troglodytarum</name>
    <name type="common">fe'i banana</name>
    <dbReference type="NCBI Taxonomy" id="320322"/>
    <lineage>
        <taxon>Eukaryota</taxon>
        <taxon>Viridiplantae</taxon>
        <taxon>Streptophyta</taxon>
        <taxon>Embryophyta</taxon>
        <taxon>Tracheophyta</taxon>
        <taxon>Spermatophyta</taxon>
        <taxon>Magnoliopsida</taxon>
        <taxon>Liliopsida</taxon>
        <taxon>Zingiberales</taxon>
        <taxon>Musaceae</taxon>
        <taxon>Musa</taxon>
    </lineage>
</organism>
<feature type="domain" description="Pectinesterase catalytic" evidence="6">
    <location>
        <begin position="95"/>
        <end position="306"/>
    </location>
</feature>
<keyword evidence="5" id="KW-0964">Secreted</keyword>
<dbReference type="GO" id="GO:0042545">
    <property type="term" value="P:cell wall modification"/>
    <property type="evidence" value="ECO:0007669"/>
    <property type="project" value="UniProtKB-UniRule"/>
</dbReference>
<gene>
    <name evidence="7" type="ORF">MUK42_16339</name>
</gene>
<keyword evidence="5" id="KW-0961">Cell wall biogenesis/degradation</keyword>
<dbReference type="EC" id="3.1.1.11" evidence="5"/>
<evidence type="ECO:0000313" key="8">
    <source>
        <dbReference type="Proteomes" id="UP001055439"/>
    </source>
</evidence>
<evidence type="ECO:0000256" key="1">
    <source>
        <dbReference type="ARBA" id="ARBA00005184"/>
    </source>
</evidence>
<dbReference type="Proteomes" id="UP001055439">
    <property type="component" value="Chromosome 8"/>
</dbReference>
<dbReference type="EMBL" id="CP097510">
    <property type="protein sequence ID" value="URE35714.1"/>
    <property type="molecule type" value="Genomic_DNA"/>
</dbReference>
<evidence type="ECO:0000256" key="3">
    <source>
        <dbReference type="ARBA" id="ARBA00023085"/>
    </source>
</evidence>
<dbReference type="Gene3D" id="2.160.20.10">
    <property type="entry name" value="Single-stranded right-handed beta-helix, Pectin lyase-like"/>
    <property type="match status" value="1"/>
</dbReference>
<comment type="function">
    <text evidence="5">Acts in the modification of cell walls via demethylesterification of cell wall pectin.</text>
</comment>
<dbReference type="InterPro" id="IPR033131">
    <property type="entry name" value="Pectinesterase_Asp_AS"/>
</dbReference>
<keyword evidence="5" id="KW-0134">Cell wall</keyword>
<feature type="active site" evidence="4">
    <location>
        <position position="252"/>
    </location>
</feature>
<comment type="subcellular location">
    <subcellularLocation>
        <location evidence="5">Secreted</location>
        <location evidence="5">Cell wall</location>
    </subcellularLocation>
</comment>
<dbReference type="InterPro" id="IPR000070">
    <property type="entry name" value="Pectinesterase_cat"/>
</dbReference>
<evidence type="ECO:0000313" key="7">
    <source>
        <dbReference type="EMBL" id="URE35714.1"/>
    </source>
</evidence>
<accession>A0A9E7HJK1</accession>
<dbReference type="PROSITE" id="PS00503">
    <property type="entry name" value="PECTINESTERASE_2"/>
    <property type="match status" value="1"/>
</dbReference>
<dbReference type="InterPro" id="IPR012334">
    <property type="entry name" value="Pectin_lyas_fold"/>
</dbReference>
<protein>
    <recommendedName>
        <fullName evidence="5">Pectinesterase</fullName>
        <ecNumber evidence="5">3.1.1.11</ecNumber>
    </recommendedName>
</protein>
<dbReference type="GO" id="GO:0045490">
    <property type="term" value="P:pectin catabolic process"/>
    <property type="evidence" value="ECO:0007669"/>
    <property type="project" value="UniProtKB-UniRule"/>
</dbReference>
<evidence type="ECO:0000259" key="6">
    <source>
        <dbReference type="Pfam" id="PF01095"/>
    </source>
</evidence>
<dbReference type="SUPFAM" id="SSF51126">
    <property type="entry name" value="Pectin lyase-like"/>
    <property type="match status" value="1"/>
</dbReference>
<dbReference type="AlphaFoldDB" id="A0A9E7HJK1"/>
<comment type="catalytic activity">
    <reaction evidence="5">
        <text>[(1-&gt;4)-alpha-D-galacturonosyl methyl ester](n) + n H2O = [(1-&gt;4)-alpha-D-galacturonosyl](n) + n methanol + n H(+)</text>
        <dbReference type="Rhea" id="RHEA:22380"/>
        <dbReference type="Rhea" id="RHEA-COMP:14570"/>
        <dbReference type="Rhea" id="RHEA-COMP:14573"/>
        <dbReference type="ChEBI" id="CHEBI:15377"/>
        <dbReference type="ChEBI" id="CHEBI:15378"/>
        <dbReference type="ChEBI" id="CHEBI:17790"/>
        <dbReference type="ChEBI" id="CHEBI:140522"/>
        <dbReference type="ChEBI" id="CHEBI:140523"/>
        <dbReference type="EC" id="3.1.1.11"/>
    </reaction>
</comment>
<dbReference type="PROSITE" id="PS00800">
    <property type="entry name" value="PECTINESTERASE_1"/>
    <property type="match status" value="1"/>
</dbReference>
<name>A0A9E7HJK1_9LILI</name>
<dbReference type="OrthoDB" id="2019149at2759"/>
<dbReference type="FunFam" id="2.160.20.10:FF:000092">
    <property type="entry name" value="Putative pectinesterase 57"/>
    <property type="match status" value="1"/>
</dbReference>
<dbReference type="GO" id="GO:0030599">
    <property type="term" value="F:pectinesterase activity"/>
    <property type="evidence" value="ECO:0007669"/>
    <property type="project" value="UniProtKB-UniRule"/>
</dbReference>